<dbReference type="AlphaFoldDB" id="A0A2N9G5E3"/>
<accession>A0A2N9G5E3</accession>
<sequence length="59" mass="5983">MVVGWWFVFGFAGSDGVGGLCLGLPAVFGFAGCGLFAAVVGFLFGFAGGDGVCVWVCRQ</sequence>
<reference evidence="2" key="1">
    <citation type="submission" date="2018-02" db="EMBL/GenBank/DDBJ databases">
        <authorList>
            <person name="Cohen D.B."/>
            <person name="Kent A.D."/>
        </authorList>
    </citation>
    <scope>NUCLEOTIDE SEQUENCE</scope>
</reference>
<keyword evidence="1" id="KW-0812">Transmembrane</keyword>
<keyword evidence="1" id="KW-0472">Membrane</keyword>
<keyword evidence="1" id="KW-1133">Transmembrane helix</keyword>
<dbReference type="EMBL" id="OIVN01001502">
    <property type="protein sequence ID" value="SPC94685.1"/>
    <property type="molecule type" value="Genomic_DNA"/>
</dbReference>
<name>A0A2N9G5E3_FAGSY</name>
<gene>
    <name evidence="2" type="ORF">FSB_LOCUS22567</name>
</gene>
<evidence type="ECO:0000313" key="2">
    <source>
        <dbReference type="EMBL" id="SPC94685.1"/>
    </source>
</evidence>
<protein>
    <recommendedName>
        <fullName evidence="3">Transmembrane protein</fullName>
    </recommendedName>
</protein>
<evidence type="ECO:0000256" key="1">
    <source>
        <dbReference type="SAM" id="Phobius"/>
    </source>
</evidence>
<evidence type="ECO:0008006" key="3">
    <source>
        <dbReference type="Google" id="ProtNLM"/>
    </source>
</evidence>
<proteinExistence type="predicted"/>
<feature type="transmembrane region" description="Helical" evidence="1">
    <location>
        <begin position="29"/>
        <end position="57"/>
    </location>
</feature>
<organism evidence="2">
    <name type="scientific">Fagus sylvatica</name>
    <name type="common">Beechnut</name>
    <dbReference type="NCBI Taxonomy" id="28930"/>
    <lineage>
        <taxon>Eukaryota</taxon>
        <taxon>Viridiplantae</taxon>
        <taxon>Streptophyta</taxon>
        <taxon>Embryophyta</taxon>
        <taxon>Tracheophyta</taxon>
        <taxon>Spermatophyta</taxon>
        <taxon>Magnoliopsida</taxon>
        <taxon>eudicotyledons</taxon>
        <taxon>Gunneridae</taxon>
        <taxon>Pentapetalae</taxon>
        <taxon>rosids</taxon>
        <taxon>fabids</taxon>
        <taxon>Fagales</taxon>
        <taxon>Fagaceae</taxon>
        <taxon>Fagus</taxon>
    </lineage>
</organism>